<name>A0A5B6VW25_9ROSI</name>
<gene>
    <name evidence="1" type="ORF">EPI10_023687</name>
</gene>
<reference evidence="2" key="1">
    <citation type="journal article" date="2019" name="Plant Biotechnol. J.">
        <title>Genome sequencing of the Australian wild diploid species Gossypium australe highlights disease resistance and delayed gland morphogenesis.</title>
        <authorList>
            <person name="Cai Y."/>
            <person name="Cai X."/>
            <person name="Wang Q."/>
            <person name="Wang P."/>
            <person name="Zhang Y."/>
            <person name="Cai C."/>
            <person name="Xu Y."/>
            <person name="Wang K."/>
            <person name="Zhou Z."/>
            <person name="Wang C."/>
            <person name="Geng S."/>
            <person name="Li B."/>
            <person name="Dong Q."/>
            <person name="Hou Y."/>
            <person name="Wang H."/>
            <person name="Ai P."/>
            <person name="Liu Z."/>
            <person name="Yi F."/>
            <person name="Sun M."/>
            <person name="An G."/>
            <person name="Cheng J."/>
            <person name="Zhang Y."/>
            <person name="Shi Q."/>
            <person name="Xie Y."/>
            <person name="Shi X."/>
            <person name="Chang Y."/>
            <person name="Huang F."/>
            <person name="Chen Y."/>
            <person name="Hong S."/>
            <person name="Mi L."/>
            <person name="Sun Q."/>
            <person name="Zhang L."/>
            <person name="Zhou B."/>
            <person name="Peng R."/>
            <person name="Zhang X."/>
            <person name="Liu F."/>
        </authorList>
    </citation>
    <scope>NUCLEOTIDE SEQUENCE [LARGE SCALE GENOMIC DNA]</scope>
    <source>
        <strain evidence="2">cv. PA1801</strain>
    </source>
</reference>
<comment type="caution">
    <text evidence="1">The sequence shown here is derived from an EMBL/GenBank/DDBJ whole genome shotgun (WGS) entry which is preliminary data.</text>
</comment>
<dbReference type="AlphaFoldDB" id="A0A5B6VW25"/>
<dbReference type="Proteomes" id="UP000325315">
    <property type="component" value="Unassembled WGS sequence"/>
</dbReference>
<proteinExistence type="predicted"/>
<organism evidence="1 2">
    <name type="scientific">Gossypium australe</name>
    <dbReference type="NCBI Taxonomy" id="47621"/>
    <lineage>
        <taxon>Eukaryota</taxon>
        <taxon>Viridiplantae</taxon>
        <taxon>Streptophyta</taxon>
        <taxon>Embryophyta</taxon>
        <taxon>Tracheophyta</taxon>
        <taxon>Spermatophyta</taxon>
        <taxon>Magnoliopsida</taxon>
        <taxon>eudicotyledons</taxon>
        <taxon>Gunneridae</taxon>
        <taxon>Pentapetalae</taxon>
        <taxon>rosids</taxon>
        <taxon>malvids</taxon>
        <taxon>Malvales</taxon>
        <taxon>Malvaceae</taxon>
        <taxon>Malvoideae</taxon>
        <taxon>Gossypium</taxon>
    </lineage>
</organism>
<accession>A0A5B6VW25</accession>
<evidence type="ECO:0000313" key="1">
    <source>
        <dbReference type="EMBL" id="KAA3473293.1"/>
    </source>
</evidence>
<sequence length="63" mass="7178">MPLLHFQLSLNYVIAQPPIHYQGGGLNNNYMQYKANQPLGFNQQVQKPLQVEPSNNLENLLKA</sequence>
<keyword evidence="2" id="KW-1185">Reference proteome</keyword>
<evidence type="ECO:0000313" key="2">
    <source>
        <dbReference type="Proteomes" id="UP000325315"/>
    </source>
</evidence>
<dbReference type="EMBL" id="SMMG02000005">
    <property type="protein sequence ID" value="KAA3473293.1"/>
    <property type="molecule type" value="Genomic_DNA"/>
</dbReference>
<protein>
    <submittedName>
        <fullName evidence="1">Uncharacterized protein</fullName>
    </submittedName>
</protein>